<dbReference type="GO" id="GO:0003844">
    <property type="term" value="F:1,4-alpha-glucan branching enzyme activity"/>
    <property type="evidence" value="ECO:0007669"/>
    <property type="project" value="UniProtKB-EC"/>
</dbReference>
<evidence type="ECO:0000259" key="1">
    <source>
        <dbReference type="SMART" id="SM00642"/>
    </source>
</evidence>
<dbReference type="InterPro" id="IPR026444">
    <property type="entry name" value="Secre_tail"/>
</dbReference>
<dbReference type="CDD" id="cd11350">
    <property type="entry name" value="AmyAc_4"/>
    <property type="match status" value="1"/>
</dbReference>
<dbReference type="GO" id="GO:0005975">
    <property type="term" value="P:carbohydrate metabolic process"/>
    <property type="evidence" value="ECO:0007669"/>
    <property type="project" value="InterPro"/>
</dbReference>
<dbReference type="NCBIfam" id="TIGR04183">
    <property type="entry name" value="Por_Secre_tail"/>
    <property type="match status" value="1"/>
</dbReference>
<dbReference type="SUPFAM" id="SSF51445">
    <property type="entry name" value="(Trans)glycosidases"/>
    <property type="match status" value="1"/>
</dbReference>
<dbReference type="Gene3D" id="3.20.20.80">
    <property type="entry name" value="Glycosidases"/>
    <property type="match status" value="1"/>
</dbReference>
<dbReference type="InterPro" id="IPR006047">
    <property type="entry name" value="GH13_cat_dom"/>
</dbReference>
<organism evidence="2 3">
    <name type="scientific">Fibrella aestuarina BUZ 2</name>
    <dbReference type="NCBI Taxonomy" id="1166018"/>
    <lineage>
        <taxon>Bacteria</taxon>
        <taxon>Pseudomonadati</taxon>
        <taxon>Bacteroidota</taxon>
        <taxon>Cytophagia</taxon>
        <taxon>Cytophagales</taxon>
        <taxon>Spirosomataceae</taxon>
        <taxon>Fibrella</taxon>
    </lineage>
</organism>
<accession>I0KA44</accession>
<dbReference type="PANTHER" id="PTHR43002">
    <property type="entry name" value="GLYCOGEN DEBRANCHING ENZYME"/>
    <property type="match status" value="1"/>
</dbReference>
<gene>
    <name evidence="2" type="ORF">FAES_2988</name>
</gene>
<dbReference type="SMART" id="SM00642">
    <property type="entry name" value="Aamy"/>
    <property type="match status" value="1"/>
</dbReference>
<keyword evidence="2" id="KW-0808">Transferase</keyword>
<dbReference type="KEGG" id="fae:FAES_2988"/>
<dbReference type="EMBL" id="HE796683">
    <property type="protein sequence ID" value="CCH00997.1"/>
    <property type="molecule type" value="Genomic_DNA"/>
</dbReference>
<dbReference type="Pfam" id="PF18962">
    <property type="entry name" value="Por_Secre_tail"/>
    <property type="match status" value="1"/>
</dbReference>
<protein>
    <submittedName>
        <fullName evidence="2">Alpha amylase catalytic region</fullName>
        <ecNumber evidence="2">2.4.1.18</ecNumber>
    </submittedName>
</protein>
<keyword evidence="3" id="KW-1185">Reference proteome</keyword>
<proteinExistence type="predicted"/>
<feature type="domain" description="Glycosyl hydrolase family 13 catalytic" evidence="1">
    <location>
        <begin position="416"/>
        <end position="774"/>
    </location>
</feature>
<keyword evidence="2" id="KW-0328">Glycosyltransferase</keyword>
<dbReference type="STRING" id="1166018.FAES_2988"/>
<dbReference type="Pfam" id="PF00128">
    <property type="entry name" value="Alpha-amylase"/>
    <property type="match status" value="2"/>
</dbReference>
<dbReference type="Proteomes" id="UP000011058">
    <property type="component" value="Chromosome"/>
</dbReference>
<name>I0KA44_9BACT</name>
<dbReference type="eggNOG" id="COG1523">
    <property type="taxonomic scope" value="Bacteria"/>
</dbReference>
<sequence length="965" mass="107488">MGLILLPEFRCIFDVAELINFMTHHVYRFLCGLLLFGFVGSPTAATFAQLVTTDPAFPTADTEVTIVVDLKQAKDGRAAGLLGKKDDVYLWSGAGQTETGNAFEFTPANQTNFNAPFEPGKMTALGNDRWQIKLVPRTYYRVPANTPIRRLGLVVKSGDGKAQSEDFFVRIYDAKLTVSLARPTAKLLFVETNTNVPVRANVSAKSTLTLRVDGVVSASATNADSLVTNVPTGSATNTLRKVVVTAQTASEVASDSFLLYVKPTPLVANVPTGLRDGINYSPTDPTSATLVLFAPLKQYVNVISEQNDWTPVPSSLMNRTPDGSRYWLELKGLTAGQELAFQYLIDGQVATGDPYSDKILDRNNDSFLTSTYSGLKPFPTKANGQIVSLLQTGQTPYPWKVASFTRPDAKNMVVYELLVRDFVSTRQYKTVIDSLPYLKRLGVNAIELMPIMEFSGNDSWGYNPIYYFAPDKAYGTKNDLKAFVDKCHENGIAVILDMVLNQADYEFPYVKMYWNGDKPSADSPFFNQQATHPFSVFFDFNHESPATQAFVQRVNQYWLQEYKFDGFRFDLSKGFTQKNSGGDVNAWSAYDASRVAIWKRIYNEIRAYDKSAYVLLEHFADNTEEKELADYGMLFWGNHNYNYRFAAKGVVNGRDDNFDWISYKLRGWNNPNIVGYMESHDEERLLFDVQRNGSANGSYNTKDPATALERAKLAAALFLSVPGPKLIWQFGELGYDVSIEENGRTGAKPIRWEYLRDANRAKLLRVYQELIRLKMNVPAFQTTNYNFVANTPVKSLTLTGTDQKAVVMGNFDLQDNVVALNLPQAGLWYDYFTGRAVRSDTTISMKPGQWHVFTTNRLPTPEAGLVPWSLAPAAPPILATEPQPALTISPNPTADLATLSWESTYRGPITVSVSNLAGRVVQTAVVEKTAQTLRHTISLRSQPTGLFLITVQTSEGVTVKKVLKE</sequence>
<dbReference type="AlphaFoldDB" id="I0KA44"/>
<dbReference type="PATRIC" id="fig|1166018.3.peg.4757"/>
<dbReference type="EC" id="2.4.1.18" evidence="2"/>
<dbReference type="InterPro" id="IPR017853">
    <property type="entry name" value="GH"/>
</dbReference>
<evidence type="ECO:0000313" key="3">
    <source>
        <dbReference type="Proteomes" id="UP000011058"/>
    </source>
</evidence>
<dbReference type="HOGENOM" id="CLU_005821_0_0_10"/>
<evidence type="ECO:0000313" key="2">
    <source>
        <dbReference type="EMBL" id="CCH00997.1"/>
    </source>
</evidence>
<reference evidence="2 3" key="1">
    <citation type="journal article" date="2012" name="J. Bacteriol.">
        <title>Genome Sequence of Fibrella aestuarina BUZ 2T, a Filamentous Marine Bacterium.</title>
        <authorList>
            <person name="Filippini M."/>
            <person name="Qi W."/>
            <person name="Blom J."/>
            <person name="Goesmann A."/>
            <person name="Smits T.H."/>
            <person name="Bagheri H.C."/>
        </authorList>
    </citation>
    <scope>NUCLEOTIDE SEQUENCE [LARGE SCALE GENOMIC DNA]</scope>
    <source>
        <strain evidence="3">BUZ 2T</strain>
    </source>
</reference>